<evidence type="ECO:0000256" key="1">
    <source>
        <dbReference type="SAM" id="Phobius"/>
    </source>
</evidence>
<dbReference type="InterPro" id="IPR018750">
    <property type="entry name" value="DUF2306_membrane"/>
</dbReference>
<keyword evidence="1" id="KW-0812">Transmembrane</keyword>
<keyword evidence="1" id="KW-0472">Membrane</keyword>
<feature type="transmembrane region" description="Helical" evidence="1">
    <location>
        <begin position="111"/>
        <end position="131"/>
    </location>
</feature>
<dbReference type="Proteomes" id="UP000638462">
    <property type="component" value="Unassembled WGS sequence"/>
</dbReference>
<feature type="transmembrane region" description="Helical" evidence="1">
    <location>
        <begin position="245"/>
        <end position="268"/>
    </location>
</feature>
<keyword evidence="3" id="KW-1185">Reference proteome</keyword>
<feature type="transmembrane region" description="Helical" evidence="1">
    <location>
        <begin position="73"/>
        <end position="91"/>
    </location>
</feature>
<feature type="transmembrane region" description="Helical" evidence="1">
    <location>
        <begin position="211"/>
        <end position="233"/>
    </location>
</feature>
<feature type="transmembrane region" description="Helical" evidence="1">
    <location>
        <begin position="24"/>
        <end position="46"/>
    </location>
</feature>
<sequence length="273" mass="30167">MELMMFNKNSKLTPFKALEYSKKLWFISLLMAQTCFVIYLILGYGMTGLTSGLSGWNRLNNTAYVANDATGNLMYAVHVLFAVVMILGGSLQLIEKLRAKYRAFHRYNGRVFVVLACCISFAGMYLMIVRGTVGNTLMHALTMFGGLVVIVSSIFAVKTARARNFNAHQKWAIRLYLAANGVLFFRLLIFAWFLVFGTLGVDTATFKGPAVLAVSLCSYLVPLLIAELVRYAARTNITFITIGTACLMMLISIVFLIGLVGVTLANWYPGIVG</sequence>
<protein>
    <recommendedName>
        <fullName evidence="4">DUF2306 domain-containing protein</fullName>
    </recommendedName>
</protein>
<proteinExistence type="predicted"/>
<accession>A0ABQ1T6D0</accession>
<keyword evidence="1" id="KW-1133">Transmembrane helix</keyword>
<feature type="transmembrane region" description="Helical" evidence="1">
    <location>
        <begin position="137"/>
        <end position="157"/>
    </location>
</feature>
<organism evidence="2 3">
    <name type="scientific">Pseudoalteromonas gelatinilytica</name>
    <dbReference type="NCBI Taxonomy" id="1703256"/>
    <lineage>
        <taxon>Bacteria</taxon>
        <taxon>Pseudomonadati</taxon>
        <taxon>Pseudomonadota</taxon>
        <taxon>Gammaproteobacteria</taxon>
        <taxon>Alteromonadales</taxon>
        <taxon>Pseudoalteromonadaceae</taxon>
        <taxon>Pseudoalteromonas</taxon>
    </lineage>
</organism>
<feature type="transmembrane region" description="Helical" evidence="1">
    <location>
        <begin position="177"/>
        <end position="199"/>
    </location>
</feature>
<evidence type="ECO:0000313" key="2">
    <source>
        <dbReference type="EMBL" id="GGE82053.1"/>
    </source>
</evidence>
<comment type="caution">
    <text evidence="2">The sequence shown here is derived from an EMBL/GenBank/DDBJ whole genome shotgun (WGS) entry which is preliminary data.</text>
</comment>
<name>A0ABQ1T6D0_9GAMM</name>
<reference evidence="3" key="1">
    <citation type="journal article" date="2019" name="Int. J. Syst. Evol. Microbiol.">
        <title>The Global Catalogue of Microorganisms (GCM) 10K type strain sequencing project: providing services to taxonomists for standard genome sequencing and annotation.</title>
        <authorList>
            <consortium name="The Broad Institute Genomics Platform"/>
            <consortium name="The Broad Institute Genome Sequencing Center for Infectious Disease"/>
            <person name="Wu L."/>
            <person name="Ma J."/>
        </authorList>
    </citation>
    <scope>NUCLEOTIDE SEQUENCE [LARGE SCALE GENOMIC DNA]</scope>
    <source>
        <strain evidence="3">CGMCC 1.15394</strain>
    </source>
</reference>
<evidence type="ECO:0008006" key="4">
    <source>
        <dbReference type="Google" id="ProtNLM"/>
    </source>
</evidence>
<dbReference type="Pfam" id="PF10067">
    <property type="entry name" value="DUF2306"/>
    <property type="match status" value="1"/>
</dbReference>
<gene>
    <name evidence="2" type="ORF">GCM10008027_03390</name>
</gene>
<dbReference type="EMBL" id="BMIT01000001">
    <property type="protein sequence ID" value="GGE82053.1"/>
    <property type="molecule type" value="Genomic_DNA"/>
</dbReference>
<evidence type="ECO:0000313" key="3">
    <source>
        <dbReference type="Proteomes" id="UP000638462"/>
    </source>
</evidence>